<dbReference type="AlphaFoldDB" id="A0A2M4D4N5"/>
<organism evidence="1">
    <name type="scientific">Anopheles darlingi</name>
    <name type="common">Mosquito</name>
    <dbReference type="NCBI Taxonomy" id="43151"/>
    <lineage>
        <taxon>Eukaryota</taxon>
        <taxon>Metazoa</taxon>
        <taxon>Ecdysozoa</taxon>
        <taxon>Arthropoda</taxon>
        <taxon>Hexapoda</taxon>
        <taxon>Insecta</taxon>
        <taxon>Pterygota</taxon>
        <taxon>Neoptera</taxon>
        <taxon>Endopterygota</taxon>
        <taxon>Diptera</taxon>
        <taxon>Nematocera</taxon>
        <taxon>Culicoidea</taxon>
        <taxon>Culicidae</taxon>
        <taxon>Anophelinae</taxon>
        <taxon>Anopheles</taxon>
    </lineage>
</organism>
<proteinExistence type="predicted"/>
<protein>
    <submittedName>
        <fullName evidence="1">Putative secreted protein</fullName>
    </submittedName>
</protein>
<evidence type="ECO:0000313" key="1">
    <source>
        <dbReference type="EMBL" id="MBW72517.1"/>
    </source>
</evidence>
<reference evidence="1" key="1">
    <citation type="submission" date="2018-01" db="EMBL/GenBank/DDBJ databases">
        <title>An insight into the sialome of Amazonian anophelines.</title>
        <authorList>
            <person name="Ribeiro J.M."/>
            <person name="Scarpassa V."/>
            <person name="Calvo E."/>
        </authorList>
    </citation>
    <scope>NUCLEOTIDE SEQUENCE</scope>
</reference>
<accession>A0A2M4D4N5</accession>
<dbReference type="EMBL" id="GGFL01008339">
    <property type="protein sequence ID" value="MBW72517.1"/>
    <property type="molecule type" value="Transcribed_RNA"/>
</dbReference>
<sequence length="151" mass="16535">MFAPALWFCVPRSVAHSIALSPIHVAFHSLFPGPYCSLRSSLSTRRSPLAAFLQPPSKNGSSPRAERAGSVFLRPLAVRIAVWLEGNGCLVSNRVPSLRVAGVRRLYPVHCWHLDHRARSADRYDRAHDPASIPVSSSSCALPCFACAFRS</sequence>
<name>A0A2M4D4N5_ANODA</name>